<proteinExistence type="predicted"/>
<dbReference type="InterPro" id="IPR042236">
    <property type="entry name" value="PI3K_accessory_sf"/>
</dbReference>
<dbReference type="PROSITE" id="PS50290">
    <property type="entry name" value="PI3_4_KINASE_3"/>
    <property type="match status" value="1"/>
</dbReference>
<dbReference type="PROSITE" id="PS00916">
    <property type="entry name" value="PI3_4_KINASE_2"/>
    <property type="match status" value="1"/>
</dbReference>
<dbReference type="GO" id="GO:0048015">
    <property type="term" value="P:phosphatidylinositol-mediated signaling"/>
    <property type="evidence" value="ECO:0007669"/>
    <property type="project" value="TreeGrafter"/>
</dbReference>
<dbReference type="InterPro" id="IPR032691">
    <property type="entry name" value="Mon2/Sec7/BIG1-like_HUS"/>
</dbReference>
<name>A0A3R7WFL0_APHAT</name>
<dbReference type="GO" id="GO:0005737">
    <property type="term" value="C:cytoplasm"/>
    <property type="evidence" value="ECO:0007669"/>
    <property type="project" value="TreeGrafter"/>
</dbReference>
<dbReference type="InterPro" id="IPR016024">
    <property type="entry name" value="ARM-type_fold"/>
</dbReference>
<accession>A0A3R7WFL0</accession>
<dbReference type="VEuPathDB" id="FungiDB:H257_13748"/>
<keyword evidence="2" id="KW-0418">Kinase</keyword>
<dbReference type="Pfam" id="PF12783">
    <property type="entry name" value="Sec7-like_HUS"/>
    <property type="match status" value="1"/>
</dbReference>
<keyword evidence="1" id="KW-0808">Transferase</keyword>
<dbReference type="Gene3D" id="1.10.1070.11">
    <property type="entry name" value="Phosphatidylinositol 3-/4-kinase, catalytic domain"/>
    <property type="match status" value="2"/>
</dbReference>
<feature type="domain" description="PH" evidence="3">
    <location>
        <begin position="428"/>
        <end position="561"/>
    </location>
</feature>
<dbReference type="PROSITE" id="PS50190">
    <property type="entry name" value="SEC7"/>
    <property type="match status" value="1"/>
</dbReference>
<evidence type="ECO:0000313" key="7">
    <source>
        <dbReference type="Proteomes" id="UP000284702"/>
    </source>
</evidence>
<dbReference type="InterPro" id="IPR001263">
    <property type="entry name" value="PI3K_accessory_dom"/>
</dbReference>
<dbReference type="SUPFAM" id="SSF48425">
    <property type="entry name" value="Sec7 domain"/>
    <property type="match status" value="1"/>
</dbReference>
<gene>
    <name evidence="6" type="ORF">B5M09_007030</name>
</gene>
<dbReference type="Proteomes" id="UP000284702">
    <property type="component" value="Unassembled WGS sequence"/>
</dbReference>
<dbReference type="InterPro" id="IPR018936">
    <property type="entry name" value="PI3/4_kinase_CS"/>
</dbReference>
<dbReference type="Pfam" id="PF00613">
    <property type="entry name" value="PI3Ka"/>
    <property type="match status" value="1"/>
</dbReference>
<evidence type="ECO:0000259" key="3">
    <source>
        <dbReference type="PROSITE" id="PS50003"/>
    </source>
</evidence>
<evidence type="ECO:0000256" key="2">
    <source>
        <dbReference type="ARBA" id="ARBA00022777"/>
    </source>
</evidence>
<dbReference type="EMBL" id="MZMZ02002777">
    <property type="protein sequence ID" value="RQM24143.1"/>
    <property type="molecule type" value="Genomic_DNA"/>
</dbReference>
<feature type="domain" description="PI3K/PI4K catalytic" evidence="5">
    <location>
        <begin position="769"/>
        <end position="921"/>
    </location>
</feature>
<reference evidence="6" key="1">
    <citation type="submission" date="2018-07" db="EMBL/GenBank/DDBJ databases">
        <title>Annotation of Aphanomyces astaci genome assembly.</title>
        <authorList>
            <person name="Studholme D.J."/>
        </authorList>
    </citation>
    <scope>NUCLEOTIDE SEQUENCE [LARGE SCALE GENOMIC DNA]</scope>
    <source>
        <strain evidence="6">Pc</strain>
    </source>
</reference>
<dbReference type="InterPro" id="IPR015433">
    <property type="entry name" value="PI3/4_kinase"/>
</dbReference>
<dbReference type="InterPro" id="IPR023394">
    <property type="entry name" value="Sec7_C_sf"/>
</dbReference>
<dbReference type="SUPFAM" id="SSF56112">
    <property type="entry name" value="Protein kinase-like (PK-like)"/>
    <property type="match status" value="1"/>
</dbReference>
<dbReference type="InterPro" id="IPR011009">
    <property type="entry name" value="Kinase-like_dom_sf"/>
</dbReference>
<dbReference type="GO" id="GO:0046854">
    <property type="term" value="P:phosphatidylinositol phosphate biosynthetic process"/>
    <property type="evidence" value="ECO:0007669"/>
    <property type="project" value="InterPro"/>
</dbReference>
<dbReference type="GO" id="GO:0005085">
    <property type="term" value="F:guanyl-nucleotide exchange factor activity"/>
    <property type="evidence" value="ECO:0007669"/>
    <property type="project" value="InterPro"/>
</dbReference>
<dbReference type="Pfam" id="PF01369">
    <property type="entry name" value="Sec7"/>
    <property type="match status" value="1"/>
</dbReference>
<dbReference type="SMART" id="SM00233">
    <property type="entry name" value="PH"/>
    <property type="match status" value="2"/>
</dbReference>
<evidence type="ECO:0000313" key="6">
    <source>
        <dbReference type="EMBL" id="RQM24143.1"/>
    </source>
</evidence>
<dbReference type="GO" id="GO:0016020">
    <property type="term" value="C:membrane"/>
    <property type="evidence" value="ECO:0007669"/>
    <property type="project" value="TreeGrafter"/>
</dbReference>
<dbReference type="InterPro" id="IPR001849">
    <property type="entry name" value="PH_domain"/>
</dbReference>
<evidence type="ECO:0000259" key="4">
    <source>
        <dbReference type="PROSITE" id="PS50190"/>
    </source>
</evidence>
<feature type="domain" description="SEC7" evidence="4">
    <location>
        <begin position="1137"/>
        <end position="1302"/>
    </location>
</feature>
<dbReference type="PANTHER" id="PTHR10048">
    <property type="entry name" value="PHOSPHATIDYLINOSITOL KINASE"/>
    <property type="match status" value="1"/>
</dbReference>
<dbReference type="Gene3D" id="3.30.1010.10">
    <property type="entry name" value="Phosphatidylinositol 3-kinase Catalytic Subunit, Chain A, domain 4"/>
    <property type="match status" value="1"/>
</dbReference>
<dbReference type="Pfam" id="PF00454">
    <property type="entry name" value="PI3_PI4_kinase"/>
    <property type="match status" value="1"/>
</dbReference>
<evidence type="ECO:0000256" key="1">
    <source>
        <dbReference type="ARBA" id="ARBA00022679"/>
    </source>
</evidence>
<dbReference type="InterPro" id="IPR000403">
    <property type="entry name" value="PI3/4_kinase_cat_dom"/>
</dbReference>
<dbReference type="InterPro" id="IPR000904">
    <property type="entry name" value="Sec7_dom"/>
</dbReference>
<keyword evidence="7" id="KW-1185">Reference proteome</keyword>
<evidence type="ECO:0008006" key="8">
    <source>
        <dbReference type="Google" id="ProtNLM"/>
    </source>
</evidence>
<dbReference type="VEuPathDB" id="FungiDB:H257_08750"/>
<dbReference type="SUPFAM" id="SSF50729">
    <property type="entry name" value="PH domain-like"/>
    <property type="match status" value="1"/>
</dbReference>
<protein>
    <recommendedName>
        <fullName evidence="8">SEC7 domain-containing protein</fullName>
    </recommendedName>
</protein>
<sequence length="1304" mass="145754">MMWNYGMLVPEVTALHRAVRGTDNQLDCITSTLSPCDIPTTVRAHVHASTTTSPQHNQPITWRSPVLVDMHTQRNHKFKLKRQFLEMHGQVLYLGKHPTSMQVLLHLDDVTAVEPSCLEPHSLLVVTASTYILVALADEREYTRWKALLRHARPLGYDGTLQIKAHDDVPTVDTTLRTDWSVAECMAHVGLDEDKFCIHVNGTSQYWTDPSACLEDFAPPGKSLQLTAVSYPAPQISTSSRSMCNALNVRFHKICHVFQHVVDVKGGHRHLTERLDSTACVLRLEVVEGSHVHCAVDTAPFLLMPDNSRHLDNVWYTLWNVPAASLTSSWRLMCTVFAVTNQPEEDGQGNDDASTTWTKLATTGMQLRHVDGDVVDGHTHLQLLDSTADLLHGPLPLGVVHGAPFVHWQDLDFTRRPSQQLAALSDSTIMKQGLVHVLQSSSGGGGGRLGSGKLWSHWVSKWCVLTSHGHIVLRPVDHTDPGAGTTKLMSFSLTDATSFHVTDKLNATSRRSSNAGSKSTQKVHTTHAFTIDVDAATTLVLGVATRNGRDDWLHTLRVATSSVAARKSIDWSFRGTSLSDDTTTSADDHVSSIITNHHWLQWLLERMAQDPLFALSSYQRSLLWQFRQSLPKTFALLPRLLTCREWRQPMYHDELVSLLDTTLPPAHPTEYLSLLGRPLAHLRIVREFAIDKLDSALDDDMLATVLPQLGTFDCHPMSHLHRIARDMQTAAATSSLDSQLRARLCALNVSFAGRLSLPLHSKCTLVEFISSECRVLKSPKRPLWLTLETASRTKVRVIFKAGDDVRQDMVTLQLFGLMQQLWRDANIPVQLQLYECVATSPSSGVVEVVGDAITTAAIHKEGGVLGPMQDMRFAKWLETQNASSPKHYMQALDLFRRSAAGYCVATHVLGIGDRHNDNIMVGLMNFKRDQTSFVFTKEMAFALGGTESPFFATFVALCGRALNQLRQHVHLISTWLTLMVPANMLELQDVHDIYFVVEALVQHLFQLKFVSRPLQTHGVLPDTSPSFPSIWHKDAYLVFRALCRISMRFVVDDAIGDIASDDLPQGDDPYALQSKMISLDLLLAIINQAGNTFHSNDRFLVAIRSYLLLNHICDDQLILSEIFLNFDCDWDSMDLFKRIVNALAKIAKSKQRDLQYHSSAPVARQLKMQQNEAALVLKDNDSDTEEDAECGPRLPSSASLVVGMFDKKKKRQDLISTVLHDFVDMMDFHGLEVDEAIRRYHWNNPGVFPSADVAFILSFSVIMLQTDLHNPSIPEDKKMSKEGFIRNNRGINNGDDLAADYLGP</sequence>
<organism evidence="6 7">
    <name type="scientific">Aphanomyces astaci</name>
    <name type="common">Crayfish plague agent</name>
    <dbReference type="NCBI Taxonomy" id="112090"/>
    <lineage>
        <taxon>Eukaryota</taxon>
        <taxon>Sar</taxon>
        <taxon>Stramenopiles</taxon>
        <taxon>Oomycota</taxon>
        <taxon>Saprolegniomycetes</taxon>
        <taxon>Saprolegniales</taxon>
        <taxon>Verrucalvaceae</taxon>
        <taxon>Aphanomyces</taxon>
    </lineage>
</organism>
<evidence type="ECO:0000259" key="5">
    <source>
        <dbReference type="PROSITE" id="PS50290"/>
    </source>
</evidence>
<dbReference type="SUPFAM" id="SSF48371">
    <property type="entry name" value="ARM repeat"/>
    <property type="match status" value="1"/>
</dbReference>
<dbReference type="PANTHER" id="PTHR10048:SF14">
    <property type="entry name" value="LD28067P"/>
    <property type="match status" value="1"/>
</dbReference>
<dbReference type="SMART" id="SM00146">
    <property type="entry name" value="PI3Kc"/>
    <property type="match status" value="1"/>
</dbReference>
<dbReference type="Gene3D" id="1.25.40.70">
    <property type="entry name" value="Phosphatidylinositol 3-kinase, accessory domain (PIK)"/>
    <property type="match status" value="1"/>
</dbReference>
<dbReference type="InterPro" id="IPR011993">
    <property type="entry name" value="PH-like_dom_sf"/>
</dbReference>
<dbReference type="SMART" id="SM00222">
    <property type="entry name" value="Sec7"/>
    <property type="match status" value="1"/>
</dbReference>
<dbReference type="GO" id="GO:0052742">
    <property type="term" value="F:phosphatidylinositol kinase activity"/>
    <property type="evidence" value="ECO:0007669"/>
    <property type="project" value="TreeGrafter"/>
</dbReference>
<dbReference type="PROSITE" id="PS00915">
    <property type="entry name" value="PI3_4_KINASE_1"/>
    <property type="match status" value="1"/>
</dbReference>
<comment type="caution">
    <text evidence="6">The sequence shown here is derived from an EMBL/GenBank/DDBJ whole genome shotgun (WGS) entry which is preliminary data.</text>
</comment>
<feature type="non-terminal residue" evidence="6">
    <location>
        <position position="1304"/>
    </location>
</feature>
<dbReference type="InterPro" id="IPR035999">
    <property type="entry name" value="Sec7_dom_sf"/>
</dbReference>
<dbReference type="Gene3D" id="1.10.1000.11">
    <property type="entry name" value="Arf Nucleotide-binding Site Opener,domain 2"/>
    <property type="match status" value="1"/>
</dbReference>
<dbReference type="PROSITE" id="PS50003">
    <property type="entry name" value="PH_DOMAIN"/>
    <property type="match status" value="1"/>
</dbReference>
<dbReference type="Gene3D" id="2.30.29.30">
    <property type="entry name" value="Pleckstrin-homology domain (PH domain)/Phosphotyrosine-binding domain (PTB)"/>
    <property type="match status" value="1"/>
</dbReference>
<dbReference type="InterPro" id="IPR036940">
    <property type="entry name" value="PI3/4_kinase_cat_sf"/>
</dbReference>
<dbReference type="GO" id="GO:0032012">
    <property type="term" value="P:regulation of ARF protein signal transduction"/>
    <property type="evidence" value="ECO:0007669"/>
    <property type="project" value="InterPro"/>
</dbReference>